<feature type="transmembrane region" description="Helical" evidence="1">
    <location>
        <begin position="57"/>
        <end position="73"/>
    </location>
</feature>
<protein>
    <recommendedName>
        <fullName evidence="2">Distal membrane-arm assembly complex protein 1-like domain-containing protein</fullName>
    </recommendedName>
</protein>
<dbReference type="Pfam" id="PF15055">
    <property type="entry name" value="DMAC1_Dmo2"/>
    <property type="match status" value="1"/>
</dbReference>
<feature type="domain" description="Distal membrane-arm assembly complex protein 1-like" evidence="2">
    <location>
        <begin position="21"/>
        <end position="64"/>
    </location>
</feature>
<evidence type="ECO:0000313" key="3">
    <source>
        <dbReference type="EMBL" id="KAF8875802.1"/>
    </source>
</evidence>
<dbReference type="OrthoDB" id="6604875at2759"/>
<keyword evidence="1" id="KW-1133">Transmembrane helix</keyword>
<evidence type="ECO:0000313" key="4">
    <source>
        <dbReference type="Proteomes" id="UP000724874"/>
    </source>
</evidence>
<reference evidence="3" key="1">
    <citation type="submission" date="2020-11" db="EMBL/GenBank/DDBJ databases">
        <authorList>
            <consortium name="DOE Joint Genome Institute"/>
            <person name="Ahrendt S."/>
            <person name="Riley R."/>
            <person name="Andreopoulos W."/>
            <person name="LaButti K."/>
            <person name="Pangilinan J."/>
            <person name="Ruiz-duenas F.J."/>
            <person name="Barrasa J.M."/>
            <person name="Sanchez-Garcia M."/>
            <person name="Camarero S."/>
            <person name="Miyauchi S."/>
            <person name="Serrano A."/>
            <person name="Linde D."/>
            <person name="Babiker R."/>
            <person name="Drula E."/>
            <person name="Ayuso-Fernandez I."/>
            <person name="Pacheco R."/>
            <person name="Padilla G."/>
            <person name="Ferreira P."/>
            <person name="Barriuso J."/>
            <person name="Kellner H."/>
            <person name="Castanera R."/>
            <person name="Alfaro M."/>
            <person name="Ramirez L."/>
            <person name="Pisabarro A.G."/>
            <person name="Kuo A."/>
            <person name="Tritt A."/>
            <person name="Lipzen A."/>
            <person name="He G."/>
            <person name="Yan M."/>
            <person name="Ng V."/>
            <person name="Cullen D."/>
            <person name="Martin F."/>
            <person name="Rosso M.-N."/>
            <person name="Henrissat B."/>
            <person name="Hibbett D."/>
            <person name="Martinez A.T."/>
            <person name="Grigoriev I.V."/>
        </authorList>
    </citation>
    <scope>NUCLEOTIDE SEQUENCE</scope>
    <source>
        <strain evidence="3">AH 44721</strain>
    </source>
</reference>
<gene>
    <name evidence="3" type="ORF">CPB84DRAFT_1715272</name>
</gene>
<sequence length="77" mass="8235">MSEQTFESTNASQALSSPPRECLSCRIMGTGILAGTGSYAIWQSRAAATGTPLQKKMVATVGLALIIGSVFRWRGWK</sequence>
<dbReference type="AlphaFoldDB" id="A0A9P5NCJ3"/>
<evidence type="ECO:0000256" key="1">
    <source>
        <dbReference type="SAM" id="Phobius"/>
    </source>
</evidence>
<dbReference type="InterPro" id="IPR028036">
    <property type="entry name" value="DMAC1-like_dom"/>
</dbReference>
<name>A0A9P5NCJ3_GYMJU</name>
<evidence type="ECO:0000259" key="2">
    <source>
        <dbReference type="Pfam" id="PF15055"/>
    </source>
</evidence>
<organism evidence="3 4">
    <name type="scientific">Gymnopilus junonius</name>
    <name type="common">Spectacular rustgill mushroom</name>
    <name type="synonym">Gymnopilus spectabilis subsp. junonius</name>
    <dbReference type="NCBI Taxonomy" id="109634"/>
    <lineage>
        <taxon>Eukaryota</taxon>
        <taxon>Fungi</taxon>
        <taxon>Dikarya</taxon>
        <taxon>Basidiomycota</taxon>
        <taxon>Agaricomycotina</taxon>
        <taxon>Agaricomycetes</taxon>
        <taxon>Agaricomycetidae</taxon>
        <taxon>Agaricales</taxon>
        <taxon>Agaricineae</taxon>
        <taxon>Hymenogastraceae</taxon>
        <taxon>Gymnopilus</taxon>
    </lineage>
</organism>
<dbReference type="Proteomes" id="UP000724874">
    <property type="component" value="Unassembled WGS sequence"/>
</dbReference>
<comment type="caution">
    <text evidence="3">The sequence shown here is derived from an EMBL/GenBank/DDBJ whole genome shotgun (WGS) entry which is preliminary data.</text>
</comment>
<accession>A0A9P5NCJ3</accession>
<keyword evidence="4" id="KW-1185">Reference proteome</keyword>
<keyword evidence="1" id="KW-0812">Transmembrane</keyword>
<keyword evidence="1" id="KW-0472">Membrane</keyword>
<proteinExistence type="predicted"/>
<dbReference type="EMBL" id="JADNYJ010000191">
    <property type="protein sequence ID" value="KAF8875802.1"/>
    <property type="molecule type" value="Genomic_DNA"/>
</dbReference>